<keyword evidence="1" id="KW-0732">Signal</keyword>
<dbReference type="SUPFAM" id="SSF159501">
    <property type="entry name" value="EreA/ChaN-like"/>
    <property type="match status" value="1"/>
</dbReference>
<dbReference type="Gene3D" id="3.40.1660.10">
    <property type="entry name" value="EreA-like (biosynthetic domain)"/>
    <property type="match status" value="1"/>
</dbReference>
<dbReference type="Gene3D" id="3.30.1870.10">
    <property type="entry name" value="EreA-like, domain 2"/>
    <property type="match status" value="1"/>
</dbReference>
<feature type="chain" id="PRO_5046075802" evidence="1">
    <location>
        <begin position="24"/>
        <end position="443"/>
    </location>
</feature>
<evidence type="ECO:0000256" key="1">
    <source>
        <dbReference type="SAM" id="SignalP"/>
    </source>
</evidence>
<gene>
    <name evidence="2" type="ORF">POL25_38195</name>
</gene>
<organism evidence="2 3">
    <name type="scientific">Nannocystis bainbridge</name>
    <dbReference type="NCBI Taxonomy" id="2995303"/>
    <lineage>
        <taxon>Bacteria</taxon>
        <taxon>Pseudomonadati</taxon>
        <taxon>Myxococcota</taxon>
        <taxon>Polyangia</taxon>
        <taxon>Nannocystales</taxon>
        <taxon>Nannocystaceae</taxon>
        <taxon>Nannocystis</taxon>
    </lineage>
</organism>
<dbReference type="PANTHER" id="PTHR31299">
    <property type="entry name" value="ESTERASE, PUTATIVE (AFU_ORTHOLOGUE AFUA_1G05850)-RELATED"/>
    <property type="match status" value="1"/>
</dbReference>
<evidence type="ECO:0000313" key="2">
    <source>
        <dbReference type="EMBL" id="MDC0722784.1"/>
    </source>
</evidence>
<dbReference type="RefSeq" id="WP_272091322.1">
    <property type="nucleotide sequence ID" value="NZ_JAQNDL010000004.1"/>
</dbReference>
<evidence type="ECO:0000313" key="3">
    <source>
        <dbReference type="Proteomes" id="UP001221686"/>
    </source>
</evidence>
<dbReference type="PANTHER" id="PTHR31299:SF0">
    <property type="entry name" value="ESTERASE, PUTATIVE (AFU_ORTHOLOGUE AFUA_1G05850)-RELATED"/>
    <property type="match status" value="1"/>
</dbReference>
<dbReference type="CDD" id="cd14728">
    <property type="entry name" value="Ere-like"/>
    <property type="match status" value="1"/>
</dbReference>
<dbReference type="InterPro" id="IPR007815">
    <property type="entry name" value="Emycin_Estase"/>
</dbReference>
<name>A0ABT5EBS7_9BACT</name>
<proteinExistence type="predicted"/>
<accession>A0ABT5EBS7</accession>
<dbReference type="InterPro" id="IPR052036">
    <property type="entry name" value="Hydrolase/PRTase-associated"/>
</dbReference>
<reference evidence="2 3" key="1">
    <citation type="submission" date="2022-11" db="EMBL/GenBank/DDBJ databases">
        <title>Minimal conservation of predation-associated metabolite biosynthetic gene clusters underscores biosynthetic potential of Myxococcota including descriptions for ten novel species: Archangium lansinium sp. nov., Myxococcus landrumus sp. nov., Nannocystis bai.</title>
        <authorList>
            <person name="Ahearne A."/>
            <person name="Stevens C."/>
            <person name="Dowd S."/>
        </authorList>
    </citation>
    <scope>NUCLEOTIDE SEQUENCE [LARGE SCALE GENOMIC DNA]</scope>
    <source>
        <strain evidence="2 3">BB15-2</strain>
    </source>
</reference>
<dbReference type="Pfam" id="PF05139">
    <property type="entry name" value="Erythro_esteras"/>
    <property type="match status" value="1"/>
</dbReference>
<feature type="signal peptide" evidence="1">
    <location>
        <begin position="1"/>
        <end position="23"/>
    </location>
</feature>
<dbReference type="PROSITE" id="PS51257">
    <property type="entry name" value="PROKAR_LIPOPROTEIN"/>
    <property type="match status" value="1"/>
</dbReference>
<dbReference type="Proteomes" id="UP001221686">
    <property type="component" value="Unassembled WGS sequence"/>
</dbReference>
<comment type="caution">
    <text evidence="2">The sequence shown here is derived from an EMBL/GenBank/DDBJ whole genome shotgun (WGS) entry which is preliminary data.</text>
</comment>
<sequence>MSSPRLLAGCLPLLLACSPWTGADRPWRPVQPEIAGWIADHAVPVVDADGRLAMAPVCDAVPPGAILGLGESSHGVHELRAAQLAVVKCLAARPEPLTVLFETSYQWIAQLDAYVRGGARPELGSDVVATRDLDELLEWVRAHNRDLPPARQVRLGGLDVSCSIGCGEHVLAYVRAVDPPHAAQTEAALALLRAPWADHQADDGARLRAAVAAERAHLLAHRDAYTRAYDPDAWGEAVHRLDLLLASIDRALGSFPAPTDRDRVMADNVAWFRERARPGETLALVAHSGHVAASTTLLPNGRRSPPSMGEHLRRRFGPAYVPMHMTFQTGSFAAYRAGRIGSEEPGFANPLGVYRVPAPPRGTFEATLAGPRDPYLLDLRRLPADSVVARWFEWEQHVRNLGVAYRPAFARWPLSSVVWSRLSPALAYDLVLHFPVVSPVVPL</sequence>
<protein>
    <submittedName>
        <fullName evidence="2">Erythromycin esterase family protein</fullName>
    </submittedName>
</protein>
<dbReference type="EMBL" id="JAQNDL010000004">
    <property type="protein sequence ID" value="MDC0722784.1"/>
    <property type="molecule type" value="Genomic_DNA"/>
</dbReference>
<keyword evidence="3" id="KW-1185">Reference proteome</keyword>
<dbReference type="Gene3D" id="1.20.1440.30">
    <property type="entry name" value="Biosynthetic Protein domain"/>
    <property type="match status" value="1"/>
</dbReference>